<gene>
    <name evidence="1" type="ORF">SK128_015595</name>
</gene>
<keyword evidence="2" id="KW-1185">Reference proteome</keyword>
<dbReference type="Proteomes" id="UP001381693">
    <property type="component" value="Unassembled WGS sequence"/>
</dbReference>
<evidence type="ECO:0000313" key="2">
    <source>
        <dbReference type="Proteomes" id="UP001381693"/>
    </source>
</evidence>
<dbReference type="EMBL" id="JAXCGZ010004603">
    <property type="protein sequence ID" value="KAK7081635.1"/>
    <property type="molecule type" value="Genomic_DNA"/>
</dbReference>
<sequence length="143" mass="16285">MVKDIGEEVFSPPHSSKSLEDSTFSEIHNLDNSFSANFTCLAVERLSNHDLLEDYEGERQYDLNPERTYPEGINNDLMQEISVSHTTQGNHGMENIIPIMDVFKKSYLDVFTACFWFNANVLTERAVILSYAVSNENTNTILI</sequence>
<reference evidence="1 2" key="1">
    <citation type="submission" date="2023-11" db="EMBL/GenBank/DDBJ databases">
        <title>Halocaridina rubra genome assembly.</title>
        <authorList>
            <person name="Smith C."/>
        </authorList>
    </citation>
    <scope>NUCLEOTIDE SEQUENCE [LARGE SCALE GENOMIC DNA]</scope>
    <source>
        <strain evidence="1">EP-1</strain>
        <tissue evidence="1">Whole</tissue>
    </source>
</reference>
<organism evidence="1 2">
    <name type="scientific">Halocaridina rubra</name>
    <name type="common">Hawaiian red shrimp</name>
    <dbReference type="NCBI Taxonomy" id="373956"/>
    <lineage>
        <taxon>Eukaryota</taxon>
        <taxon>Metazoa</taxon>
        <taxon>Ecdysozoa</taxon>
        <taxon>Arthropoda</taxon>
        <taxon>Crustacea</taxon>
        <taxon>Multicrustacea</taxon>
        <taxon>Malacostraca</taxon>
        <taxon>Eumalacostraca</taxon>
        <taxon>Eucarida</taxon>
        <taxon>Decapoda</taxon>
        <taxon>Pleocyemata</taxon>
        <taxon>Caridea</taxon>
        <taxon>Atyoidea</taxon>
        <taxon>Atyidae</taxon>
        <taxon>Halocaridina</taxon>
    </lineage>
</organism>
<evidence type="ECO:0000313" key="1">
    <source>
        <dbReference type="EMBL" id="KAK7081635.1"/>
    </source>
</evidence>
<proteinExistence type="predicted"/>
<accession>A0AAN8XP15</accession>
<dbReference type="AlphaFoldDB" id="A0AAN8XP15"/>
<feature type="non-terminal residue" evidence="1">
    <location>
        <position position="143"/>
    </location>
</feature>
<protein>
    <submittedName>
        <fullName evidence="1">Uncharacterized protein</fullName>
    </submittedName>
</protein>
<comment type="caution">
    <text evidence="1">The sequence shown here is derived from an EMBL/GenBank/DDBJ whole genome shotgun (WGS) entry which is preliminary data.</text>
</comment>
<name>A0AAN8XP15_HALRR</name>